<feature type="domain" description="HTH cro/C1-type" evidence="2">
    <location>
        <begin position="17"/>
        <end position="70"/>
    </location>
</feature>
<dbReference type="KEGG" id="pye:A6J80_18735"/>
<dbReference type="SMART" id="SM00530">
    <property type="entry name" value="HTH_XRE"/>
    <property type="match status" value="1"/>
</dbReference>
<proteinExistence type="predicted"/>
<evidence type="ECO:0000313" key="3">
    <source>
        <dbReference type="EMBL" id="ARC38120.1"/>
    </source>
</evidence>
<dbReference type="EMBL" id="CP020442">
    <property type="protein sequence ID" value="ARC38120.1"/>
    <property type="molecule type" value="Genomic_DNA"/>
</dbReference>
<dbReference type="CDD" id="cd00093">
    <property type="entry name" value="HTH_XRE"/>
    <property type="match status" value="1"/>
</dbReference>
<keyword evidence="4" id="KW-1185">Reference proteome</keyword>
<dbReference type="GO" id="GO:0003677">
    <property type="term" value="F:DNA binding"/>
    <property type="evidence" value="ECO:0007669"/>
    <property type="project" value="InterPro"/>
</dbReference>
<feature type="compositionally biased region" description="Basic residues" evidence="1">
    <location>
        <begin position="94"/>
        <end position="105"/>
    </location>
</feature>
<evidence type="ECO:0000259" key="2">
    <source>
        <dbReference type="PROSITE" id="PS50943"/>
    </source>
</evidence>
<evidence type="ECO:0000313" key="4">
    <source>
        <dbReference type="Proteomes" id="UP000191257"/>
    </source>
</evidence>
<feature type="region of interest" description="Disordered" evidence="1">
    <location>
        <begin position="94"/>
        <end position="125"/>
    </location>
</feature>
<dbReference type="SUPFAM" id="SSF47413">
    <property type="entry name" value="lambda repressor-like DNA-binding domains"/>
    <property type="match status" value="1"/>
</dbReference>
<dbReference type="Proteomes" id="UP000191257">
    <property type="component" value="Chromosome"/>
</dbReference>
<dbReference type="AlphaFoldDB" id="A0A1V0GWE8"/>
<dbReference type="InterPro" id="IPR010982">
    <property type="entry name" value="Lambda_DNA-bd_dom_sf"/>
</dbReference>
<accession>A0A1V0GWE8</accession>
<dbReference type="InterPro" id="IPR001387">
    <property type="entry name" value="Cro/C1-type_HTH"/>
</dbReference>
<dbReference type="STRING" id="147645.A6J80_18735"/>
<dbReference type="Gene3D" id="1.10.260.40">
    <property type="entry name" value="lambda repressor-like DNA-binding domains"/>
    <property type="match status" value="1"/>
</dbReference>
<dbReference type="Pfam" id="PF13560">
    <property type="entry name" value="HTH_31"/>
    <property type="match status" value="1"/>
</dbReference>
<dbReference type="PROSITE" id="PS50943">
    <property type="entry name" value="HTH_CROC1"/>
    <property type="match status" value="1"/>
</dbReference>
<gene>
    <name evidence="3" type="ORF">A6J80_18735</name>
</gene>
<protein>
    <submittedName>
        <fullName evidence="3">XRE family transcriptional regulator</fullName>
    </submittedName>
</protein>
<dbReference type="RefSeq" id="WP_080622530.1">
    <property type="nucleotide sequence ID" value="NZ_CAWMZI010000001.1"/>
</dbReference>
<reference evidence="3" key="1">
    <citation type="submission" date="2017-12" db="EMBL/GenBank/DDBJ databases">
        <title>FDA dAtabase for Regulatory Grade micrObial Sequences (FDA-ARGOS): Supporting development and validation of Infectious Disease Dx tests.</title>
        <authorList>
            <person name="Campos J."/>
            <person name="Goldberg B."/>
            <person name="Tallon L."/>
            <person name="Sadzewicz L."/>
            <person name="Sengamalay N."/>
            <person name="Ott S."/>
            <person name="Godinez A."/>
            <person name="Nagaraj S."/>
            <person name="Vyas G."/>
            <person name="Aluvathingal J."/>
            <person name="Nadendla S."/>
            <person name="Geyer C."/>
            <person name="Nandy P."/>
            <person name="Hobson J."/>
            <person name="Sichtig H."/>
        </authorList>
    </citation>
    <scope>NUCLEOTIDE SEQUENCE</scope>
    <source>
        <strain evidence="3">FDAARGOS_252</strain>
    </source>
</reference>
<evidence type="ECO:0000256" key="1">
    <source>
        <dbReference type="SAM" id="MobiDB-lite"/>
    </source>
</evidence>
<feature type="compositionally biased region" description="Basic and acidic residues" evidence="1">
    <location>
        <begin position="106"/>
        <end position="117"/>
    </location>
</feature>
<name>A0A1V0GWE8_9RHOB</name>
<organism evidence="3 4">
    <name type="scientific">Paracoccus yeei</name>
    <dbReference type="NCBI Taxonomy" id="147645"/>
    <lineage>
        <taxon>Bacteria</taxon>
        <taxon>Pseudomonadati</taxon>
        <taxon>Pseudomonadota</taxon>
        <taxon>Alphaproteobacteria</taxon>
        <taxon>Rhodobacterales</taxon>
        <taxon>Paracoccaceae</taxon>
        <taxon>Paracoccus</taxon>
    </lineage>
</organism>
<sequence length="125" mass="13373">MGSPKAKPALERLGQDIRNARLRRGIAVADLAVRAGTSPSSIARLERGDPGVAIGTLADVLVVLGLLERLADLVDIRKDDLGLALAAEHGPRRGRSFAARLKRQKAQTEETQDRQDVVDPDGASF</sequence>